<sequence length="59" mass="6182">MAIHLGHSGSGKSRNDGCERSHERVMDNAAGESKPLPPPAETMEGSLMTLDRTTAATSS</sequence>
<feature type="compositionally biased region" description="Basic and acidic residues" evidence="1">
    <location>
        <begin position="13"/>
        <end position="26"/>
    </location>
</feature>
<proteinExistence type="predicted"/>
<dbReference type="EMBL" id="CADCTR010001076">
    <property type="protein sequence ID" value="CAA9280399.1"/>
    <property type="molecule type" value="Genomic_DNA"/>
</dbReference>
<evidence type="ECO:0000313" key="2">
    <source>
        <dbReference type="EMBL" id="CAA9280399.1"/>
    </source>
</evidence>
<dbReference type="AlphaFoldDB" id="A0A6J4JHP6"/>
<accession>A0A6J4JHP6</accession>
<name>A0A6J4JHP6_9CHLR</name>
<protein>
    <submittedName>
        <fullName evidence="2">Uncharacterized protein</fullName>
    </submittedName>
</protein>
<organism evidence="2">
    <name type="scientific">uncultured Chloroflexia bacterium</name>
    <dbReference type="NCBI Taxonomy" id="1672391"/>
    <lineage>
        <taxon>Bacteria</taxon>
        <taxon>Bacillati</taxon>
        <taxon>Chloroflexota</taxon>
        <taxon>Chloroflexia</taxon>
        <taxon>environmental samples</taxon>
    </lineage>
</organism>
<reference evidence="2" key="1">
    <citation type="submission" date="2020-02" db="EMBL/GenBank/DDBJ databases">
        <authorList>
            <person name="Meier V. D."/>
        </authorList>
    </citation>
    <scope>NUCLEOTIDE SEQUENCE</scope>
    <source>
        <strain evidence="2">AVDCRST_MAG93</strain>
    </source>
</reference>
<evidence type="ECO:0000256" key="1">
    <source>
        <dbReference type="SAM" id="MobiDB-lite"/>
    </source>
</evidence>
<gene>
    <name evidence="2" type="ORF">AVDCRST_MAG93-3152</name>
</gene>
<feature type="region of interest" description="Disordered" evidence="1">
    <location>
        <begin position="1"/>
        <end position="59"/>
    </location>
</feature>